<dbReference type="Pfam" id="PF01774">
    <property type="entry name" value="UreD"/>
    <property type="match status" value="1"/>
</dbReference>
<comment type="similarity">
    <text evidence="2">Belongs to the UreD family.</text>
</comment>
<dbReference type="Proteomes" id="UP001596413">
    <property type="component" value="Unassembled WGS sequence"/>
</dbReference>
<gene>
    <name evidence="2" type="primary">ureD</name>
    <name evidence="3" type="ORF">ACFQLX_24235</name>
</gene>
<dbReference type="HAMAP" id="MF_01384">
    <property type="entry name" value="UreD"/>
    <property type="match status" value="1"/>
</dbReference>
<comment type="function">
    <text evidence="2">Required for maturation of urease via the functional incorporation of the urease nickel metallocenter.</text>
</comment>
<protein>
    <recommendedName>
        <fullName evidence="2">Urease accessory protein UreD</fullName>
    </recommendedName>
</protein>
<keyword evidence="2" id="KW-0963">Cytoplasm</keyword>
<sequence>MSTVVPVGAGVRAHARVVASAGFDGRTVLPVLESDGPLALRRVRSSGAGVGAQVCLVGAMSAPLGGDRLALDVTVRAGARLRFSSAAATIALPGHTGAAAAYDVRIVVEEGAELRWEPEPLIAAGGSLLRVGTRIEVGAGARLVFREELVLGRAGEEPGSLASRLTVRRDGRLLLDQETGLGPGYGGWDGPAGVDGCRAVGQLLRVGGEMAGGSRVWEGPGEGAQAARMELAGGFATLTSAMASDALALRGLLREG</sequence>
<comment type="subunit">
    <text evidence="2">UreD, UreF and UreG form a complex that acts as a GTP-hydrolysis-dependent molecular chaperone, activating the urease apoprotein by helping to assemble the nickel containing metallocenter of UreC. The UreE protein probably delivers the nickel.</text>
</comment>
<keyword evidence="1 2" id="KW-0143">Chaperone</keyword>
<evidence type="ECO:0000256" key="1">
    <source>
        <dbReference type="ARBA" id="ARBA00023186"/>
    </source>
</evidence>
<reference evidence="4" key="1">
    <citation type="journal article" date="2019" name="Int. J. Syst. Evol. Microbiol.">
        <title>The Global Catalogue of Microorganisms (GCM) 10K type strain sequencing project: providing services to taxonomists for standard genome sequencing and annotation.</title>
        <authorList>
            <consortium name="The Broad Institute Genomics Platform"/>
            <consortium name="The Broad Institute Genome Sequencing Center for Infectious Disease"/>
            <person name="Wu L."/>
            <person name="Ma J."/>
        </authorList>
    </citation>
    <scope>NUCLEOTIDE SEQUENCE [LARGE SCALE GENOMIC DNA]</scope>
    <source>
        <strain evidence="4">CGMCC 1.13681</strain>
    </source>
</reference>
<comment type="caution">
    <text evidence="3">The sequence shown here is derived from an EMBL/GenBank/DDBJ whole genome shotgun (WGS) entry which is preliminary data.</text>
</comment>
<dbReference type="InterPro" id="IPR002669">
    <property type="entry name" value="UreD"/>
</dbReference>
<evidence type="ECO:0000313" key="3">
    <source>
        <dbReference type="EMBL" id="MFC7221246.1"/>
    </source>
</evidence>
<comment type="subcellular location">
    <subcellularLocation>
        <location evidence="2">Cytoplasm</location>
    </subcellularLocation>
</comment>
<keyword evidence="4" id="KW-1185">Reference proteome</keyword>
<evidence type="ECO:0000313" key="4">
    <source>
        <dbReference type="Proteomes" id="UP001596413"/>
    </source>
</evidence>
<accession>A0ABW2GMN9</accession>
<evidence type="ECO:0000256" key="2">
    <source>
        <dbReference type="HAMAP-Rule" id="MF_01384"/>
    </source>
</evidence>
<name>A0ABW2GMN9_9ACTN</name>
<dbReference type="EMBL" id="JBHSZO010000056">
    <property type="protein sequence ID" value="MFC7221246.1"/>
    <property type="molecule type" value="Genomic_DNA"/>
</dbReference>
<organism evidence="3 4">
    <name type="scientific">Streptomyces polyrhachis</name>
    <dbReference type="NCBI Taxonomy" id="1282885"/>
    <lineage>
        <taxon>Bacteria</taxon>
        <taxon>Bacillati</taxon>
        <taxon>Actinomycetota</taxon>
        <taxon>Actinomycetes</taxon>
        <taxon>Kitasatosporales</taxon>
        <taxon>Streptomycetaceae</taxon>
        <taxon>Streptomyces</taxon>
    </lineage>
</organism>
<keyword evidence="2" id="KW-0996">Nickel insertion</keyword>
<proteinExistence type="inferred from homology"/>